<sequence>MWNTSANFNSEVWNGPRQDTSGWNQNAYAYNQYTKYGFVRQDQVWPVDPVDEIARTALGEMTKCSQAFNAWDSPLTAEFRGALQGLQSQSNAAVDASKEVIRRHLEFCHLVSDNLHSASQAGWVQYDQRIIGASNGINFASSDLCWKVKILQEGIDYFLRIVESVNTGAAAHKASWWSWGRIKEAVPAVLRTTGYIMAGAGTVLRIIHPAGALVENMMQAVQNLLSASANRMERSLEASQRKQQDISTIVRLMSTLAGQIQSVQEALVNVNTGQAVVQLHNQALAMQMRIDVQLASAASMQWSGLGMRLNSVMQFSPLMWQAPQNPPY</sequence>
<accession>A0A1X6MPZ1</accession>
<name>A0A1X6MPZ1_9APHY</name>
<dbReference type="EMBL" id="KZ110605">
    <property type="protein sequence ID" value="OSX58266.1"/>
    <property type="molecule type" value="Genomic_DNA"/>
</dbReference>
<evidence type="ECO:0000313" key="2">
    <source>
        <dbReference type="Proteomes" id="UP000194127"/>
    </source>
</evidence>
<dbReference type="GeneID" id="36322097"/>
<evidence type="ECO:0000313" key="1">
    <source>
        <dbReference type="EMBL" id="OSX58266.1"/>
    </source>
</evidence>
<organism evidence="1 2">
    <name type="scientific">Postia placenta MAD-698-R-SB12</name>
    <dbReference type="NCBI Taxonomy" id="670580"/>
    <lineage>
        <taxon>Eukaryota</taxon>
        <taxon>Fungi</taxon>
        <taxon>Dikarya</taxon>
        <taxon>Basidiomycota</taxon>
        <taxon>Agaricomycotina</taxon>
        <taxon>Agaricomycetes</taxon>
        <taxon>Polyporales</taxon>
        <taxon>Adustoporiaceae</taxon>
        <taxon>Rhodonia</taxon>
    </lineage>
</organism>
<reference evidence="1 2" key="1">
    <citation type="submission" date="2017-04" db="EMBL/GenBank/DDBJ databases">
        <title>Genome Sequence of the Model Brown-Rot Fungus Postia placenta SB12.</title>
        <authorList>
            <consortium name="DOE Joint Genome Institute"/>
            <person name="Gaskell J."/>
            <person name="Kersten P."/>
            <person name="Larrondo L.F."/>
            <person name="Canessa P."/>
            <person name="Martinez D."/>
            <person name="Hibbett D."/>
            <person name="Schmoll M."/>
            <person name="Kubicek C.P."/>
            <person name="Martinez A.T."/>
            <person name="Yadav J."/>
            <person name="Master E."/>
            <person name="Magnuson J.K."/>
            <person name="James T."/>
            <person name="Yaver D."/>
            <person name="Berka R."/>
            <person name="Labutti K."/>
            <person name="Lipzen A."/>
            <person name="Aerts A."/>
            <person name="Barry K."/>
            <person name="Henrissat B."/>
            <person name="Blanchette R."/>
            <person name="Grigoriev I."/>
            <person name="Cullen D."/>
        </authorList>
    </citation>
    <scope>NUCLEOTIDE SEQUENCE [LARGE SCALE GENOMIC DNA]</scope>
    <source>
        <strain evidence="1 2">MAD-698-R-SB12</strain>
    </source>
</reference>
<keyword evidence="2" id="KW-1185">Reference proteome</keyword>
<protein>
    <submittedName>
        <fullName evidence="1">Uncharacterized protein</fullName>
    </submittedName>
</protein>
<dbReference type="OrthoDB" id="3136780at2759"/>
<dbReference type="RefSeq" id="XP_024335060.1">
    <property type="nucleotide sequence ID" value="XM_024477147.1"/>
</dbReference>
<dbReference type="Proteomes" id="UP000194127">
    <property type="component" value="Unassembled WGS sequence"/>
</dbReference>
<gene>
    <name evidence="1" type="ORF">POSPLADRAFT_1036365</name>
</gene>
<proteinExistence type="predicted"/>
<dbReference type="AlphaFoldDB" id="A0A1X6MPZ1"/>